<feature type="compositionally biased region" description="Basic residues" evidence="1">
    <location>
        <begin position="11"/>
        <end position="23"/>
    </location>
</feature>
<keyword evidence="3" id="KW-1185">Reference proteome</keyword>
<dbReference type="Proteomes" id="UP000800038">
    <property type="component" value="Unassembled WGS sequence"/>
</dbReference>
<accession>A0A6A5SDS9</accession>
<protein>
    <submittedName>
        <fullName evidence="2">Uncharacterized protein</fullName>
    </submittedName>
</protein>
<feature type="compositionally biased region" description="Acidic residues" evidence="1">
    <location>
        <begin position="31"/>
        <end position="45"/>
    </location>
</feature>
<evidence type="ECO:0000313" key="2">
    <source>
        <dbReference type="EMBL" id="KAF1937880.1"/>
    </source>
</evidence>
<dbReference type="EMBL" id="ML976122">
    <property type="protein sequence ID" value="KAF1937880.1"/>
    <property type="molecule type" value="Genomic_DNA"/>
</dbReference>
<feature type="compositionally biased region" description="Acidic residues" evidence="1">
    <location>
        <begin position="87"/>
        <end position="97"/>
    </location>
</feature>
<evidence type="ECO:0000256" key="1">
    <source>
        <dbReference type="SAM" id="MobiDB-lite"/>
    </source>
</evidence>
<evidence type="ECO:0000313" key="3">
    <source>
        <dbReference type="Proteomes" id="UP000800038"/>
    </source>
</evidence>
<proteinExistence type="predicted"/>
<dbReference type="AlphaFoldDB" id="A0A6A5SDS9"/>
<feature type="region of interest" description="Disordered" evidence="1">
    <location>
        <begin position="81"/>
        <end position="143"/>
    </location>
</feature>
<gene>
    <name evidence="2" type="ORF">EJ02DRAFT_426197</name>
</gene>
<reference evidence="2" key="1">
    <citation type="journal article" date="2020" name="Stud. Mycol.">
        <title>101 Dothideomycetes genomes: a test case for predicting lifestyles and emergence of pathogens.</title>
        <authorList>
            <person name="Haridas S."/>
            <person name="Albert R."/>
            <person name="Binder M."/>
            <person name="Bloem J."/>
            <person name="Labutti K."/>
            <person name="Salamov A."/>
            <person name="Andreopoulos B."/>
            <person name="Baker S."/>
            <person name="Barry K."/>
            <person name="Bills G."/>
            <person name="Bluhm B."/>
            <person name="Cannon C."/>
            <person name="Castanera R."/>
            <person name="Culley D."/>
            <person name="Daum C."/>
            <person name="Ezra D."/>
            <person name="Gonzalez J."/>
            <person name="Henrissat B."/>
            <person name="Kuo A."/>
            <person name="Liang C."/>
            <person name="Lipzen A."/>
            <person name="Lutzoni F."/>
            <person name="Magnuson J."/>
            <person name="Mondo S."/>
            <person name="Nolan M."/>
            <person name="Ohm R."/>
            <person name="Pangilinan J."/>
            <person name="Park H.-J."/>
            <person name="Ramirez L."/>
            <person name="Alfaro M."/>
            <person name="Sun H."/>
            <person name="Tritt A."/>
            <person name="Yoshinaga Y."/>
            <person name="Zwiers L.-H."/>
            <person name="Turgeon B."/>
            <person name="Goodwin S."/>
            <person name="Spatafora J."/>
            <person name="Crous P."/>
            <person name="Grigoriev I."/>
        </authorList>
    </citation>
    <scope>NUCLEOTIDE SEQUENCE</scope>
    <source>
        <strain evidence="2">CBS 161.51</strain>
    </source>
</reference>
<sequence length="143" mass="16146">MNTQDAEPPRVKKTFRKTKRITKTKTTTIQEQDEIEEELEEDDEVQPVGPMSSGMMATIRDMLRKEMAPLQAELDTLAKEVIHISSGEEETSLEDEAENRSSDDNFDTPEPSPKRLQPSQLHLRAPSTRKGKGTHSGRSLQGR</sequence>
<name>A0A6A5SDS9_9PLEO</name>
<organism evidence="2 3">
    <name type="scientific">Clathrospora elynae</name>
    <dbReference type="NCBI Taxonomy" id="706981"/>
    <lineage>
        <taxon>Eukaryota</taxon>
        <taxon>Fungi</taxon>
        <taxon>Dikarya</taxon>
        <taxon>Ascomycota</taxon>
        <taxon>Pezizomycotina</taxon>
        <taxon>Dothideomycetes</taxon>
        <taxon>Pleosporomycetidae</taxon>
        <taxon>Pleosporales</taxon>
        <taxon>Diademaceae</taxon>
        <taxon>Clathrospora</taxon>
    </lineage>
</organism>
<feature type="region of interest" description="Disordered" evidence="1">
    <location>
        <begin position="1"/>
        <end position="53"/>
    </location>
</feature>